<organism evidence="1 2">
    <name type="scientific">Streptomyces scabiei (strain 87.22)</name>
    <dbReference type="NCBI Taxonomy" id="680198"/>
    <lineage>
        <taxon>Bacteria</taxon>
        <taxon>Bacillati</taxon>
        <taxon>Actinomycetota</taxon>
        <taxon>Actinomycetes</taxon>
        <taxon>Kitasatosporales</taxon>
        <taxon>Streptomycetaceae</taxon>
        <taxon>Streptomyces</taxon>
    </lineage>
</organism>
<sequence>MAMERRENLGEAFAGERECQLNESCGAVDNVRRIVSS</sequence>
<protein>
    <submittedName>
        <fullName evidence="1">Uncharacterized protein</fullName>
    </submittedName>
</protein>
<dbReference type="Proteomes" id="UP000001444">
    <property type="component" value="Chromosome"/>
</dbReference>
<dbReference type="AlphaFoldDB" id="C9Z033"/>
<dbReference type="HOGENOM" id="CLU_3349395_0_0_11"/>
<gene>
    <name evidence="1" type="ordered locus">SCAB_84721</name>
</gene>
<name>C9Z033_STRSW</name>
<proteinExistence type="predicted"/>
<dbReference type="KEGG" id="scb:SCAB_84721"/>
<reference evidence="1 2" key="1">
    <citation type="journal article" date="2010" name="Mol. Plant Microbe Interact.">
        <title>Streptomyces scabies 87-22 contains a coronafacic acid-like biosynthetic cluster that contributes to plant-microbe interactions.</title>
        <authorList>
            <person name="Bignell D.R."/>
            <person name="Seipke R.F."/>
            <person name="Huguet-Tapia J.C."/>
            <person name="Chambers A.H."/>
            <person name="Parry R.J."/>
            <person name="Loria R."/>
        </authorList>
    </citation>
    <scope>NUCLEOTIDE SEQUENCE [LARGE SCALE GENOMIC DNA]</scope>
    <source>
        <strain evidence="1 2">87.22</strain>
    </source>
</reference>
<evidence type="ECO:0000313" key="1">
    <source>
        <dbReference type="EMBL" id="CBG75419.1"/>
    </source>
</evidence>
<keyword evidence="2" id="KW-1185">Reference proteome</keyword>
<accession>C9Z033</accession>
<dbReference type="EMBL" id="FN554889">
    <property type="protein sequence ID" value="CBG75419.1"/>
    <property type="molecule type" value="Genomic_DNA"/>
</dbReference>
<evidence type="ECO:0000313" key="2">
    <source>
        <dbReference type="Proteomes" id="UP000001444"/>
    </source>
</evidence>